<evidence type="ECO:0000313" key="2">
    <source>
        <dbReference type="Proteomes" id="UP000887229"/>
    </source>
</evidence>
<protein>
    <submittedName>
        <fullName evidence="1">Uncharacterized protein</fullName>
    </submittedName>
</protein>
<evidence type="ECO:0000313" key="1">
    <source>
        <dbReference type="EMBL" id="KAG9255903.1"/>
    </source>
</evidence>
<reference evidence="1" key="1">
    <citation type="journal article" date="2021" name="IMA Fungus">
        <title>Genomic characterization of three marine fungi, including Emericellopsis atlantica sp. nov. with signatures of a generalist lifestyle and marine biomass degradation.</title>
        <authorList>
            <person name="Hagestad O.C."/>
            <person name="Hou L."/>
            <person name="Andersen J.H."/>
            <person name="Hansen E.H."/>
            <person name="Altermark B."/>
            <person name="Li C."/>
            <person name="Kuhnert E."/>
            <person name="Cox R.J."/>
            <person name="Crous P.W."/>
            <person name="Spatafora J.W."/>
            <person name="Lail K."/>
            <person name="Amirebrahimi M."/>
            <person name="Lipzen A."/>
            <person name="Pangilinan J."/>
            <person name="Andreopoulos W."/>
            <person name="Hayes R.D."/>
            <person name="Ng V."/>
            <person name="Grigoriev I.V."/>
            <person name="Jackson S.A."/>
            <person name="Sutton T.D.S."/>
            <person name="Dobson A.D.W."/>
            <person name="Rama T."/>
        </authorList>
    </citation>
    <scope>NUCLEOTIDE SEQUENCE</scope>
    <source>
        <strain evidence="1">TS7</strain>
    </source>
</reference>
<keyword evidence="2" id="KW-1185">Reference proteome</keyword>
<organism evidence="1 2">
    <name type="scientific">Emericellopsis atlantica</name>
    <dbReference type="NCBI Taxonomy" id="2614577"/>
    <lineage>
        <taxon>Eukaryota</taxon>
        <taxon>Fungi</taxon>
        <taxon>Dikarya</taxon>
        <taxon>Ascomycota</taxon>
        <taxon>Pezizomycotina</taxon>
        <taxon>Sordariomycetes</taxon>
        <taxon>Hypocreomycetidae</taxon>
        <taxon>Hypocreales</taxon>
        <taxon>Bionectriaceae</taxon>
        <taxon>Emericellopsis</taxon>
    </lineage>
</organism>
<dbReference type="GeneID" id="70291328"/>
<proteinExistence type="predicted"/>
<comment type="caution">
    <text evidence="1">The sequence shown here is derived from an EMBL/GenBank/DDBJ whole genome shotgun (WGS) entry which is preliminary data.</text>
</comment>
<dbReference type="Proteomes" id="UP000887229">
    <property type="component" value="Unassembled WGS sequence"/>
</dbReference>
<gene>
    <name evidence="1" type="ORF">F5Z01DRAFT_523726</name>
</gene>
<accession>A0A9P7ZQQ3</accession>
<dbReference type="AlphaFoldDB" id="A0A9P7ZQQ3"/>
<name>A0A9P7ZQQ3_9HYPO</name>
<sequence length="145" mass="15719">MGQPPVPAFRRRTGSSQGPCPFVVDVPCDEQSPGALITVYARQNSQQIITTSTSLRLPTRHCSSVAIHTYSAIAMADTTTQRAPVKRALKPAPKPVSYTHQPRLRSEVHFVLAGVSSESNATHVKTAAIPQPFLEPHLLTSELPQ</sequence>
<dbReference type="RefSeq" id="XP_046119827.1">
    <property type="nucleotide sequence ID" value="XM_046260425.1"/>
</dbReference>
<dbReference type="EMBL" id="MU251249">
    <property type="protein sequence ID" value="KAG9255903.1"/>
    <property type="molecule type" value="Genomic_DNA"/>
</dbReference>